<dbReference type="Proteomes" id="UP001262889">
    <property type="component" value="Unassembled WGS sequence"/>
</dbReference>
<comment type="caution">
    <text evidence="1">The sequence shown here is derived from an EMBL/GenBank/DDBJ whole genome shotgun (WGS) entry which is preliminary data.</text>
</comment>
<reference evidence="1 2" key="1">
    <citation type="submission" date="2023-09" db="EMBL/GenBank/DDBJ databases">
        <authorList>
            <person name="Rey-Velasco X."/>
        </authorList>
    </citation>
    <scope>NUCLEOTIDE SEQUENCE [LARGE SCALE GENOMIC DNA]</scope>
    <source>
        <strain evidence="1 2">F363</strain>
    </source>
</reference>
<proteinExistence type="predicted"/>
<dbReference type="SUPFAM" id="SSF55136">
    <property type="entry name" value="Probable bacterial effector-binding domain"/>
    <property type="match status" value="1"/>
</dbReference>
<accession>A0ABU3CA86</accession>
<keyword evidence="2" id="KW-1185">Reference proteome</keyword>
<protein>
    <submittedName>
        <fullName evidence="1">GyrI-like domain-containing protein</fullName>
    </submittedName>
</protein>
<dbReference type="RefSeq" id="WP_311534865.1">
    <property type="nucleotide sequence ID" value="NZ_JAVRHQ010000011.1"/>
</dbReference>
<dbReference type="Gene3D" id="3.20.80.10">
    <property type="entry name" value="Regulatory factor, effector binding domain"/>
    <property type="match status" value="1"/>
</dbReference>
<dbReference type="EMBL" id="JAVRHQ010000011">
    <property type="protein sequence ID" value="MDT0643245.1"/>
    <property type="molecule type" value="Genomic_DNA"/>
</dbReference>
<organism evidence="1 2">
    <name type="scientific">Autumnicola tepida</name>
    <dbReference type="NCBI Taxonomy" id="3075595"/>
    <lineage>
        <taxon>Bacteria</taxon>
        <taxon>Pseudomonadati</taxon>
        <taxon>Bacteroidota</taxon>
        <taxon>Flavobacteriia</taxon>
        <taxon>Flavobacteriales</taxon>
        <taxon>Flavobacteriaceae</taxon>
        <taxon>Autumnicola</taxon>
    </lineage>
</organism>
<sequence length="287" mass="33310">MKKSFLFGLAFISLAIASIWYFFIKEHDYSISFTTASPPGAVYEKLKNMPFDHSEERPFHSITQETGSTKIQWVLSAQDTITMVVASFKNIENSFGERFALLFGKSESREKMKQLVLNIMEELKEDNNFYKVKISGREKMPAANCACIALHNKVDQKAYDMMKNINFLSDYVLYNHLEMSGRPRVFVKNWNIKEANMDYDFCFPIKNLSGIQERGPIFFRTIPEQTAIKAIFHGNYMFSHQAWYSLLAYAKKKNLDVKNQVLEIFKDNPELGGNGMEWEAEIYMPLK</sequence>
<evidence type="ECO:0000313" key="2">
    <source>
        <dbReference type="Proteomes" id="UP001262889"/>
    </source>
</evidence>
<name>A0ABU3CA86_9FLAO</name>
<gene>
    <name evidence="1" type="ORF">RM553_10435</name>
</gene>
<evidence type="ECO:0000313" key="1">
    <source>
        <dbReference type="EMBL" id="MDT0643245.1"/>
    </source>
</evidence>
<dbReference type="InterPro" id="IPR011256">
    <property type="entry name" value="Reg_factor_effector_dom_sf"/>
</dbReference>